<dbReference type="AlphaFoldDB" id="A0A562QNC5"/>
<keyword evidence="2" id="KW-0689">Ribosomal protein</keyword>
<dbReference type="Pfam" id="PF00583">
    <property type="entry name" value="Acetyltransf_1"/>
    <property type="match status" value="1"/>
</dbReference>
<accession>A0A562QNC5</accession>
<dbReference type="SUPFAM" id="SSF55729">
    <property type="entry name" value="Acyl-CoA N-acyltransferases (Nat)"/>
    <property type="match status" value="1"/>
</dbReference>
<protein>
    <submittedName>
        <fullName evidence="2">Ribosomal protein S18 acetylase RimI-like enzyme</fullName>
    </submittedName>
</protein>
<dbReference type="InterPro" id="IPR000182">
    <property type="entry name" value="GNAT_dom"/>
</dbReference>
<gene>
    <name evidence="2" type="ORF">IQ22_00783</name>
</gene>
<keyword evidence="2" id="KW-0687">Ribonucleoprotein</keyword>
<dbReference type="InterPro" id="IPR052742">
    <property type="entry name" value="Mito_N-acetyltransferase"/>
</dbReference>
<organism evidence="2 3">
    <name type="scientific">Pseudomonas duriflava</name>
    <dbReference type="NCBI Taxonomy" id="459528"/>
    <lineage>
        <taxon>Bacteria</taxon>
        <taxon>Pseudomonadati</taxon>
        <taxon>Pseudomonadota</taxon>
        <taxon>Gammaproteobacteria</taxon>
        <taxon>Pseudomonadales</taxon>
        <taxon>Pseudomonadaceae</taxon>
        <taxon>Pseudomonas</taxon>
    </lineage>
</organism>
<evidence type="ECO:0000313" key="2">
    <source>
        <dbReference type="EMBL" id="TWI57566.1"/>
    </source>
</evidence>
<evidence type="ECO:0000259" key="1">
    <source>
        <dbReference type="PROSITE" id="PS51186"/>
    </source>
</evidence>
<dbReference type="PROSITE" id="PS51186">
    <property type="entry name" value="GNAT"/>
    <property type="match status" value="1"/>
</dbReference>
<dbReference type="EMBL" id="VLKY01000002">
    <property type="protein sequence ID" value="TWI57566.1"/>
    <property type="molecule type" value="Genomic_DNA"/>
</dbReference>
<dbReference type="Gene3D" id="3.40.630.30">
    <property type="match status" value="1"/>
</dbReference>
<sequence length="162" mass="18149">MNIRPLTAADFDQVWPIIQTVVQAQETYAFDPDMDRDMAWKLWVELPQVTYVAEKDGQILGTYYLKPNAAGPGNHVCNCGYMTAPAARGQGVASALCAHSLQIGRELGFMAMQFNSVVSTNETAVALWKRHGFEIVGTLPKAYRHKTKGLVDCYVMYRMLER</sequence>
<dbReference type="GO" id="GO:0016747">
    <property type="term" value="F:acyltransferase activity, transferring groups other than amino-acyl groups"/>
    <property type="evidence" value="ECO:0007669"/>
    <property type="project" value="InterPro"/>
</dbReference>
<dbReference type="Proteomes" id="UP000316905">
    <property type="component" value="Unassembled WGS sequence"/>
</dbReference>
<keyword evidence="3" id="KW-1185">Reference proteome</keyword>
<dbReference type="PANTHER" id="PTHR43138">
    <property type="entry name" value="ACETYLTRANSFERASE, GNAT FAMILY"/>
    <property type="match status" value="1"/>
</dbReference>
<dbReference type="RefSeq" id="WP_425298836.1">
    <property type="nucleotide sequence ID" value="NZ_VLKY01000002.1"/>
</dbReference>
<comment type="caution">
    <text evidence="2">The sequence shown here is derived from an EMBL/GenBank/DDBJ whole genome shotgun (WGS) entry which is preliminary data.</text>
</comment>
<evidence type="ECO:0000313" key="3">
    <source>
        <dbReference type="Proteomes" id="UP000316905"/>
    </source>
</evidence>
<name>A0A562QNC5_9PSED</name>
<dbReference type="PANTHER" id="PTHR43138:SF1">
    <property type="entry name" value="N-ACETYLTRANSFERASE ACA1"/>
    <property type="match status" value="1"/>
</dbReference>
<dbReference type="CDD" id="cd04301">
    <property type="entry name" value="NAT_SF"/>
    <property type="match status" value="1"/>
</dbReference>
<proteinExistence type="predicted"/>
<dbReference type="GO" id="GO:0005840">
    <property type="term" value="C:ribosome"/>
    <property type="evidence" value="ECO:0007669"/>
    <property type="project" value="UniProtKB-KW"/>
</dbReference>
<feature type="domain" description="N-acetyltransferase" evidence="1">
    <location>
        <begin position="1"/>
        <end position="161"/>
    </location>
</feature>
<dbReference type="InterPro" id="IPR016181">
    <property type="entry name" value="Acyl_CoA_acyltransferase"/>
</dbReference>
<reference evidence="2 3" key="1">
    <citation type="journal article" date="2015" name="Stand. Genomic Sci.">
        <title>Genomic Encyclopedia of Bacterial and Archaeal Type Strains, Phase III: the genomes of soil and plant-associated and newly described type strains.</title>
        <authorList>
            <person name="Whitman W.B."/>
            <person name="Woyke T."/>
            <person name="Klenk H.P."/>
            <person name="Zhou Y."/>
            <person name="Lilburn T.G."/>
            <person name="Beck B.J."/>
            <person name="De Vos P."/>
            <person name="Vandamme P."/>
            <person name="Eisen J.A."/>
            <person name="Garrity G."/>
            <person name="Hugenholtz P."/>
            <person name="Kyrpides N.C."/>
        </authorList>
    </citation>
    <scope>NUCLEOTIDE SEQUENCE [LARGE SCALE GENOMIC DNA]</scope>
    <source>
        <strain evidence="2 3">CGMCC 1.6858</strain>
    </source>
</reference>